<name>A0ACD3AMQ8_9AGAR</name>
<organism evidence="1 2">
    <name type="scientific">Pluteus cervinus</name>
    <dbReference type="NCBI Taxonomy" id="181527"/>
    <lineage>
        <taxon>Eukaryota</taxon>
        <taxon>Fungi</taxon>
        <taxon>Dikarya</taxon>
        <taxon>Basidiomycota</taxon>
        <taxon>Agaricomycotina</taxon>
        <taxon>Agaricomycetes</taxon>
        <taxon>Agaricomycetidae</taxon>
        <taxon>Agaricales</taxon>
        <taxon>Pluteineae</taxon>
        <taxon>Pluteaceae</taxon>
        <taxon>Pluteus</taxon>
    </lineage>
</organism>
<evidence type="ECO:0000313" key="1">
    <source>
        <dbReference type="EMBL" id="TFK66988.1"/>
    </source>
</evidence>
<sequence length="211" mass="24178">MLIWIISSLTPQEIHERIMSGESEFVKRLIAYLENVHTGDFLTGSHNEVIENVSTIKNYKTPIETMPEPPPKCTCMLLSEVHAGTCSYEIWYKKYKLTVDDIVLKSNVHKCTYVGCLDNKYGKCRARFPRLTYSESTADLNTGTLYLKKKEAWINTFTPVISYLFRCNTDITSLKSGTAVKSVIQYVTNYITKSSLKTHTMFEIIKSVFDK</sequence>
<dbReference type="Proteomes" id="UP000308600">
    <property type="component" value="Unassembled WGS sequence"/>
</dbReference>
<feature type="non-terminal residue" evidence="1">
    <location>
        <position position="211"/>
    </location>
</feature>
<protein>
    <submittedName>
        <fullName evidence="1">Uncharacterized protein</fullName>
    </submittedName>
</protein>
<accession>A0ACD3AMQ8</accession>
<evidence type="ECO:0000313" key="2">
    <source>
        <dbReference type="Proteomes" id="UP000308600"/>
    </source>
</evidence>
<gene>
    <name evidence="1" type="ORF">BDN72DRAFT_916140</name>
</gene>
<keyword evidence="2" id="KW-1185">Reference proteome</keyword>
<reference evidence="1 2" key="1">
    <citation type="journal article" date="2019" name="Nat. Ecol. Evol.">
        <title>Megaphylogeny resolves global patterns of mushroom evolution.</title>
        <authorList>
            <person name="Varga T."/>
            <person name="Krizsan K."/>
            <person name="Foldi C."/>
            <person name="Dima B."/>
            <person name="Sanchez-Garcia M."/>
            <person name="Sanchez-Ramirez S."/>
            <person name="Szollosi G.J."/>
            <person name="Szarkandi J.G."/>
            <person name="Papp V."/>
            <person name="Albert L."/>
            <person name="Andreopoulos W."/>
            <person name="Angelini C."/>
            <person name="Antonin V."/>
            <person name="Barry K.W."/>
            <person name="Bougher N.L."/>
            <person name="Buchanan P."/>
            <person name="Buyck B."/>
            <person name="Bense V."/>
            <person name="Catcheside P."/>
            <person name="Chovatia M."/>
            <person name="Cooper J."/>
            <person name="Damon W."/>
            <person name="Desjardin D."/>
            <person name="Finy P."/>
            <person name="Geml J."/>
            <person name="Haridas S."/>
            <person name="Hughes K."/>
            <person name="Justo A."/>
            <person name="Karasinski D."/>
            <person name="Kautmanova I."/>
            <person name="Kiss B."/>
            <person name="Kocsube S."/>
            <person name="Kotiranta H."/>
            <person name="LaButti K.M."/>
            <person name="Lechner B.E."/>
            <person name="Liimatainen K."/>
            <person name="Lipzen A."/>
            <person name="Lukacs Z."/>
            <person name="Mihaltcheva S."/>
            <person name="Morgado L.N."/>
            <person name="Niskanen T."/>
            <person name="Noordeloos M.E."/>
            <person name="Ohm R.A."/>
            <person name="Ortiz-Santana B."/>
            <person name="Ovrebo C."/>
            <person name="Racz N."/>
            <person name="Riley R."/>
            <person name="Savchenko A."/>
            <person name="Shiryaev A."/>
            <person name="Soop K."/>
            <person name="Spirin V."/>
            <person name="Szebenyi C."/>
            <person name="Tomsovsky M."/>
            <person name="Tulloss R.E."/>
            <person name="Uehling J."/>
            <person name="Grigoriev I.V."/>
            <person name="Vagvolgyi C."/>
            <person name="Papp T."/>
            <person name="Martin F.M."/>
            <person name="Miettinen O."/>
            <person name="Hibbett D.S."/>
            <person name="Nagy L.G."/>
        </authorList>
    </citation>
    <scope>NUCLEOTIDE SEQUENCE [LARGE SCALE GENOMIC DNA]</scope>
    <source>
        <strain evidence="1 2">NL-1719</strain>
    </source>
</reference>
<dbReference type="EMBL" id="ML208388">
    <property type="protein sequence ID" value="TFK66988.1"/>
    <property type="molecule type" value="Genomic_DNA"/>
</dbReference>
<proteinExistence type="predicted"/>